<dbReference type="OrthoDB" id="9793581at2"/>
<dbReference type="EMBL" id="AMRJ01000004">
    <property type="protein sequence ID" value="EKF75222.1"/>
    <property type="molecule type" value="Genomic_DNA"/>
</dbReference>
<dbReference type="eggNOG" id="COG0848">
    <property type="taxonomic scope" value="Bacteria"/>
</dbReference>
<name>L0WGD5_9GAMM</name>
<reference evidence="9 10" key="1">
    <citation type="journal article" date="2012" name="J. Bacteriol.">
        <title>Genome Sequence of the Alkane-Degrading Bacterium Alcanivorax hongdengensis Type Strain A-11-3.</title>
        <authorList>
            <person name="Lai Q."/>
            <person name="Shao Z."/>
        </authorList>
    </citation>
    <scope>NUCLEOTIDE SEQUENCE [LARGE SCALE GENOMIC DNA]</scope>
    <source>
        <strain evidence="9 10">A-11-3</strain>
    </source>
</reference>
<keyword evidence="7" id="KW-0653">Protein transport</keyword>
<evidence type="ECO:0000313" key="10">
    <source>
        <dbReference type="Proteomes" id="UP000010164"/>
    </source>
</evidence>
<dbReference type="Gene3D" id="3.30.420.270">
    <property type="match status" value="1"/>
</dbReference>
<evidence type="ECO:0000256" key="6">
    <source>
        <dbReference type="ARBA" id="ARBA00023136"/>
    </source>
</evidence>
<keyword evidence="7" id="KW-0813">Transport</keyword>
<comment type="subcellular location">
    <subcellularLocation>
        <location evidence="1">Cell membrane</location>
        <topology evidence="1">Single-pass membrane protein</topology>
    </subcellularLocation>
    <subcellularLocation>
        <location evidence="7">Cell membrane</location>
        <topology evidence="7">Single-pass type II membrane protein</topology>
    </subcellularLocation>
</comment>
<feature type="transmembrane region" description="Helical" evidence="8">
    <location>
        <begin position="12"/>
        <end position="31"/>
    </location>
</feature>
<dbReference type="AlphaFoldDB" id="L0WGD5"/>
<comment type="caution">
    <text evidence="9">The sequence shown here is derived from an EMBL/GenBank/DDBJ whole genome shotgun (WGS) entry which is preliminary data.</text>
</comment>
<dbReference type="PATRIC" id="fig|1177179.3.peg.910"/>
<proteinExistence type="inferred from homology"/>
<protein>
    <submittedName>
        <fullName evidence="9">Biopolymer transport protein ExbD</fullName>
    </submittedName>
</protein>
<gene>
    <name evidence="9" type="ORF">A11A3_04560</name>
</gene>
<dbReference type="RefSeq" id="WP_008928097.1">
    <property type="nucleotide sequence ID" value="NZ_AMRJ01000004.1"/>
</dbReference>
<dbReference type="GO" id="GO:0015031">
    <property type="term" value="P:protein transport"/>
    <property type="evidence" value="ECO:0007669"/>
    <property type="project" value="UniProtKB-KW"/>
</dbReference>
<evidence type="ECO:0000256" key="7">
    <source>
        <dbReference type="RuleBase" id="RU003879"/>
    </source>
</evidence>
<evidence type="ECO:0000256" key="3">
    <source>
        <dbReference type="ARBA" id="ARBA00022475"/>
    </source>
</evidence>
<evidence type="ECO:0000313" key="9">
    <source>
        <dbReference type="EMBL" id="EKF75222.1"/>
    </source>
</evidence>
<keyword evidence="5 8" id="KW-1133">Transmembrane helix</keyword>
<evidence type="ECO:0000256" key="1">
    <source>
        <dbReference type="ARBA" id="ARBA00004162"/>
    </source>
</evidence>
<keyword evidence="3" id="KW-1003">Cell membrane</keyword>
<dbReference type="PANTHER" id="PTHR30558:SF3">
    <property type="entry name" value="BIOPOLYMER TRANSPORT PROTEIN EXBD-RELATED"/>
    <property type="match status" value="1"/>
</dbReference>
<dbReference type="GO" id="GO:0022857">
    <property type="term" value="F:transmembrane transporter activity"/>
    <property type="evidence" value="ECO:0007669"/>
    <property type="project" value="InterPro"/>
</dbReference>
<dbReference type="Proteomes" id="UP000010164">
    <property type="component" value="Unassembled WGS sequence"/>
</dbReference>
<keyword evidence="10" id="KW-1185">Reference proteome</keyword>
<comment type="similarity">
    <text evidence="2 7">Belongs to the ExbD/TolR family.</text>
</comment>
<evidence type="ECO:0000256" key="5">
    <source>
        <dbReference type="ARBA" id="ARBA00022989"/>
    </source>
</evidence>
<dbReference type="PANTHER" id="PTHR30558">
    <property type="entry name" value="EXBD MEMBRANE COMPONENT OF PMF-DRIVEN MACROMOLECULE IMPORT SYSTEM"/>
    <property type="match status" value="1"/>
</dbReference>
<evidence type="ECO:0000256" key="4">
    <source>
        <dbReference type="ARBA" id="ARBA00022692"/>
    </source>
</evidence>
<accession>L0WGD5</accession>
<dbReference type="STRING" id="1177179.A11A3_04560"/>
<dbReference type="Pfam" id="PF02472">
    <property type="entry name" value="ExbD"/>
    <property type="match status" value="1"/>
</dbReference>
<dbReference type="GO" id="GO:0005886">
    <property type="term" value="C:plasma membrane"/>
    <property type="evidence" value="ECO:0007669"/>
    <property type="project" value="UniProtKB-SubCell"/>
</dbReference>
<evidence type="ECO:0000256" key="8">
    <source>
        <dbReference type="SAM" id="Phobius"/>
    </source>
</evidence>
<evidence type="ECO:0000256" key="2">
    <source>
        <dbReference type="ARBA" id="ARBA00005811"/>
    </source>
</evidence>
<sequence>MKFSRPQREEVNINLAPLIDVVFLLLIFFMVSTTFNNKTQLSITLPEADGAPRVQQAQQVEVTVTSAGDYLVNGEKLARNDAQTLRTALMRLGQDKTKMPLMIYADANVAYQAVVRVYDVAGQLGFDKLSLTTREASNEAQ</sequence>
<keyword evidence="4 7" id="KW-0812">Transmembrane</keyword>
<keyword evidence="6 8" id="KW-0472">Membrane</keyword>
<organism evidence="9 10">
    <name type="scientific">Alcanivorax hongdengensis A-11-3</name>
    <dbReference type="NCBI Taxonomy" id="1177179"/>
    <lineage>
        <taxon>Bacteria</taxon>
        <taxon>Pseudomonadati</taxon>
        <taxon>Pseudomonadota</taxon>
        <taxon>Gammaproteobacteria</taxon>
        <taxon>Oceanospirillales</taxon>
        <taxon>Alcanivoracaceae</taxon>
        <taxon>Alcanivorax</taxon>
    </lineage>
</organism>
<dbReference type="InterPro" id="IPR003400">
    <property type="entry name" value="ExbD"/>
</dbReference>